<evidence type="ECO:0000313" key="2">
    <source>
        <dbReference type="Proteomes" id="UP000422569"/>
    </source>
</evidence>
<protein>
    <submittedName>
        <fullName evidence="1">Nonribosomal peptide synthetase MxaA</fullName>
    </submittedName>
</protein>
<dbReference type="Proteomes" id="UP000422569">
    <property type="component" value="Chromosome"/>
</dbReference>
<organism evidence="1 2">
    <name type="scientific">Methylocystis parvus</name>
    <dbReference type="NCBI Taxonomy" id="134"/>
    <lineage>
        <taxon>Bacteria</taxon>
        <taxon>Pseudomonadati</taxon>
        <taxon>Pseudomonadota</taxon>
        <taxon>Alphaproteobacteria</taxon>
        <taxon>Hyphomicrobiales</taxon>
        <taxon>Methylocystaceae</taxon>
        <taxon>Methylocystis</taxon>
    </lineage>
</organism>
<reference evidence="1 2" key="1">
    <citation type="submission" date="2019-09" db="EMBL/GenBank/DDBJ databases">
        <title>Isolation and complete genome sequencing of Methylocystis species.</title>
        <authorList>
            <person name="Rumah B.L."/>
            <person name="Stead C.E."/>
            <person name="Stevens B.C."/>
            <person name="Minton N.P."/>
            <person name="Grosse-Honebrink A."/>
            <person name="Zhang Y."/>
        </authorList>
    </citation>
    <scope>NUCLEOTIDE SEQUENCE [LARGE SCALE GENOMIC DNA]</scope>
    <source>
        <strain evidence="1 2">BRCS2</strain>
    </source>
</reference>
<name>A0A6B8M318_9HYPH</name>
<keyword evidence="2" id="KW-1185">Reference proteome</keyword>
<dbReference type="EMBL" id="CP044331">
    <property type="protein sequence ID" value="QGM96726.1"/>
    <property type="molecule type" value="Genomic_DNA"/>
</dbReference>
<proteinExistence type="predicted"/>
<dbReference type="RefSeq" id="WP_016921202.1">
    <property type="nucleotide sequence ID" value="NZ_CP044331.1"/>
</dbReference>
<accession>A0A6B8M318</accession>
<evidence type="ECO:0000313" key="1">
    <source>
        <dbReference type="EMBL" id="QGM96726.1"/>
    </source>
</evidence>
<sequence length="294" mass="32253">MRVGLLIIFSLLWALTAKAGEPGVTIHSARPFGYFVGDLIRARVEVVAPADAVLAAASLPRPGPLSVSLDLKEVDVQTTTIGADKRWDIDLIYQNFYVALDVRNIEIPGFDLRFGDEIISVPAWSVGVAPLREIAPAKQERPEDYLRPDAPMVLAEEAQPKRLALAFAALSLLVLGAVARDRAWPPFNKRRARMFSALARELAAMARAGDDALPEAMRSMHRTIDRANGGSLLAEDVSAFLSRRPEFTSLKPSIDRFFSASRDAFFSDVAGRAGYSFTELLDFAKALARLERAQ</sequence>
<dbReference type="AlphaFoldDB" id="A0A6B8M318"/>
<dbReference type="KEGG" id="mpar:F7D14_04005"/>
<gene>
    <name evidence="1" type="ORF">F7D14_04005</name>
</gene>